<evidence type="ECO:0000313" key="3">
    <source>
        <dbReference type="EMBL" id="WPA95939.1"/>
    </source>
</evidence>
<dbReference type="Proteomes" id="UP000230605">
    <property type="component" value="Chromosome 1"/>
</dbReference>
<accession>A0A2G5I8G7</accession>
<evidence type="ECO:0000313" key="4">
    <source>
        <dbReference type="Proteomes" id="UP000230605"/>
    </source>
</evidence>
<dbReference type="EMBL" id="LKMD01000100">
    <property type="protein sequence ID" value="PIB01097.1"/>
    <property type="molecule type" value="Genomic_DNA"/>
</dbReference>
<feature type="compositionally biased region" description="Basic and acidic residues" evidence="1">
    <location>
        <begin position="98"/>
        <end position="113"/>
    </location>
</feature>
<dbReference type="OrthoDB" id="3945172at2759"/>
<keyword evidence="5" id="KW-1185">Reference proteome</keyword>
<organism evidence="2 4">
    <name type="scientific">Cercospora beticola</name>
    <name type="common">Sugarbeet leaf spot fungus</name>
    <dbReference type="NCBI Taxonomy" id="122368"/>
    <lineage>
        <taxon>Eukaryota</taxon>
        <taxon>Fungi</taxon>
        <taxon>Dikarya</taxon>
        <taxon>Ascomycota</taxon>
        <taxon>Pezizomycotina</taxon>
        <taxon>Dothideomycetes</taxon>
        <taxon>Dothideomycetidae</taxon>
        <taxon>Mycosphaerellales</taxon>
        <taxon>Mycosphaerellaceae</taxon>
        <taxon>Cercospora</taxon>
    </lineage>
</organism>
<evidence type="ECO:0000256" key="1">
    <source>
        <dbReference type="SAM" id="MobiDB-lite"/>
    </source>
</evidence>
<feature type="region of interest" description="Disordered" evidence="1">
    <location>
        <begin position="30"/>
        <end position="130"/>
    </location>
</feature>
<proteinExistence type="predicted"/>
<feature type="compositionally biased region" description="Basic and acidic residues" evidence="1">
    <location>
        <begin position="48"/>
        <end position="74"/>
    </location>
</feature>
<reference evidence="3 5" key="2">
    <citation type="submission" date="2023-09" db="EMBL/GenBank/DDBJ databases">
        <title>Complete-Gapless Cercospora beticola genome.</title>
        <authorList>
            <person name="Wyatt N.A."/>
            <person name="Spanner R.E."/>
            <person name="Bolton M.D."/>
        </authorList>
    </citation>
    <scope>NUCLEOTIDE SEQUENCE [LARGE SCALE GENOMIC DNA]</scope>
    <source>
        <strain evidence="3">Cb09-40</strain>
    </source>
</reference>
<dbReference type="EMBL" id="CP134184">
    <property type="protein sequence ID" value="WPA95939.1"/>
    <property type="molecule type" value="Genomic_DNA"/>
</dbReference>
<gene>
    <name evidence="2" type="ORF">CB0940_00520</name>
    <name evidence="3" type="ORF">RHO25_000543</name>
</gene>
<reference evidence="2 4" key="1">
    <citation type="submission" date="2015-10" db="EMBL/GenBank/DDBJ databases">
        <title>The cercosporin biosynthetic gene cluster was horizontally transferred to several fungal lineages and shown to be expanded in Cercospora beticola based on microsynteny with recipient genomes.</title>
        <authorList>
            <person name="De Jonge R."/>
            <person name="Ebert M.K."/>
            <person name="Suttle J.C."/>
            <person name="Jurick Ii W.M."/>
            <person name="Secor G.A."/>
            <person name="Thomma B.P."/>
            <person name="Van De Peer Y."/>
            <person name="Bolton M.D."/>
        </authorList>
    </citation>
    <scope>NUCLEOTIDE SEQUENCE [LARGE SCALE GENOMIC DNA]</scope>
    <source>
        <strain evidence="2 4">09-40</strain>
    </source>
</reference>
<evidence type="ECO:0000313" key="5">
    <source>
        <dbReference type="Proteomes" id="UP001302367"/>
    </source>
</evidence>
<protein>
    <submittedName>
        <fullName evidence="2">Uncharacterized protein</fullName>
    </submittedName>
</protein>
<evidence type="ECO:0000313" key="2">
    <source>
        <dbReference type="EMBL" id="PIB01097.1"/>
    </source>
</evidence>
<sequence>MSSPSEFLTFYRTATRASALRASTVSRTVARTRPFSSTVSSLAGSTGEKGDLHKSDVGGPRENKKHILEKDHEPNVQAYESKAGRSARANDTGGVATEQKDEGSKAKAKKEFPESPVQIGFEDERGGKGR</sequence>
<name>A0A2G5I8G7_CERBT</name>
<feature type="compositionally biased region" description="Polar residues" evidence="1">
    <location>
        <begin position="34"/>
        <end position="44"/>
    </location>
</feature>
<dbReference type="Proteomes" id="UP001302367">
    <property type="component" value="Chromosome 1"/>
</dbReference>
<dbReference type="AlphaFoldDB" id="A0A2G5I8G7"/>